<dbReference type="HAMAP" id="MF_01582">
    <property type="entry name" value="Ser_Thr_transp_SstT"/>
    <property type="match status" value="1"/>
</dbReference>
<keyword evidence="5 9" id="KW-0769">Symport</keyword>
<feature type="transmembrane region" description="Helical" evidence="9">
    <location>
        <begin position="287"/>
        <end position="312"/>
    </location>
</feature>
<organism evidence="10 11">
    <name type="scientific">Vibrio proteolyticus NBRC 13287</name>
    <dbReference type="NCBI Taxonomy" id="1219065"/>
    <lineage>
        <taxon>Bacteria</taxon>
        <taxon>Pseudomonadati</taxon>
        <taxon>Pseudomonadota</taxon>
        <taxon>Gammaproteobacteria</taxon>
        <taxon>Vibrionales</taxon>
        <taxon>Vibrionaceae</taxon>
        <taxon>Vibrio</taxon>
    </lineage>
</organism>
<evidence type="ECO:0000256" key="9">
    <source>
        <dbReference type="HAMAP-Rule" id="MF_01582"/>
    </source>
</evidence>
<keyword evidence="7 9" id="KW-1133">Transmembrane helix</keyword>
<dbReference type="RefSeq" id="WP_021706254.1">
    <property type="nucleotide sequence ID" value="NZ_BATJ01000012.1"/>
</dbReference>
<dbReference type="GO" id="GO:0005295">
    <property type="term" value="F:neutral L-amino acid:sodium symporter activity"/>
    <property type="evidence" value="ECO:0007669"/>
    <property type="project" value="TreeGrafter"/>
</dbReference>
<comment type="catalytic activity">
    <reaction evidence="9">
        <text>L-threonine(in) + Na(+)(in) = L-threonine(out) + Na(+)(out)</text>
        <dbReference type="Rhea" id="RHEA:69999"/>
        <dbReference type="ChEBI" id="CHEBI:29101"/>
        <dbReference type="ChEBI" id="CHEBI:57926"/>
    </reaction>
</comment>
<feature type="transmembrane region" description="Helical" evidence="9">
    <location>
        <begin position="81"/>
        <end position="103"/>
    </location>
</feature>
<feature type="transmembrane region" description="Helical" evidence="9">
    <location>
        <begin position="184"/>
        <end position="206"/>
    </location>
</feature>
<evidence type="ECO:0000256" key="5">
    <source>
        <dbReference type="ARBA" id="ARBA00022847"/>
    </source>
</evidence>
<reference evidence="10 11" key="1">
    <citation type="submission" date="2013-09" db="EMBL/GenBank/DDBJ databases">
        <title>Whole genome shotgun sequence of Vibrio proteolyticus NBRC 13287.</title>
        <authorList>
            <person name="Isaki S."/>
            <person name="Hosoyama A."/>
            <person name="Numata M."/>
            <person name="Hashimoto M."/>
            <person name="Hosoyama Y."/>
            <person name="Tsuchikane K."/>
            <person name="Noguchi M."/>
            <person name="Hirakata S."/>
            <person name="Ichikawa N."/>
            <person name="Ohji S."/>
            <person name="Yamazoe A."/>
            <person name="Fujita N."/>
        </authorList>
    </citation>
    <scope>NUCLEOTIDE SEQUENCE [LARGE SCALE GENOMIC DNA]</scope>
    <source>
        <strain evidence="10 11">NBRC 13287</strain>
    </source>
</reference>
<comment type="subcellular location">
    <subcellularLocation>
        <location evidence="9">Cell membrane</location>
        <topology evidence="9">Multi-pass membrane protein</topology>
    </subcellularLocation>
    <subcellularLocation>
        <location evidence="1">Membrane</location>
        <topology evidence="1">Multi-pass membrane protein</topology>
    </subcellularLocation>
</comment>
<keyword evidence="2 9" id="KW-0813">Transport</keyword>
<dbReference type="Pfam" id="PF00375">
    <property type="entry name" value="SDF"/>
    <property type="match status" value="1"/>
</dbReference>
<comment type="similarity">
    <text evidence="9">Belongs to the dicarboxylate/amino acid:cation symporter (DAACS) (TC 2.A.23) family.</text>
</comment>
<gene>
    <name evidence="9 10" type="primary">sstT</name>
    <name evidence="10" type="ORF">VPR01S_12_00920</name>
</gene>
<dbReference type="Proteomes" id="UP000016570">
    <property type="component" value="Unassembled WGS sequence"/>
</dbReference>
<dbReference type="GO" id="GO:0015826">
    <property type="term" value="P:threonine transport"/>
    <property type="evidence" value="ECO:0007669"/>
    <property type="project" value="InterPro"/>
</dbReference>
<dbReference type="EMBL" id="BATJ01000012">
    <property type="protein sequence ID" value="GAD68283.1"/>
    <property type="molecule type" value="Genomic_DNA"/>
</dbReference>
<dbReference type="InterPro" id="IPR036458">
    <property type="entry name" value="Na:dicarbo_symporter_sf"/>
</dbReference>
<dbReference type="SUPFAM" id="SSF118215">
    <property type="entry name" value="Proton glutamate symport protein"/>
    <property type="match status" value="1"/>
</dbReference>
<evidence type="ECO:0000313" key="11">
    <source>
        <dbReference type="Proteomes" id="UP000016570"/>
    </source>
</evidence>
<evidence type="ECO:0000313" key="10">
    <source>
        <dbReference type="EMBL" id="GAD68283.1"/>
    </source>
</evidence>
<name>U3BP02_VIBPR</name>
<keyword evidence="6 9" id="KW-0029">Amino-acid transport</keyword>
<evidence type="ECO:0000256" key="3">
    <source>
        <dbReference type="ARBA" id="ARBA00022475"/>
    </source>
</evidence>
<proteinExistence type="inferred from homology"/>
<comment type="caution">
    <text evidence="9">Lacks conserved residue(s) required for the propagation of feature annotation.</text>
</comment>
<protein>
    <recommendedName>
        <fullName evidence="9">Serine/threonine transporter SstT</fullName>
    </recommendedName>
    <alternativeName>
        <fullName evidence="9">Na(+)/serine-threonine symporter</fullName>
    </alternativeName>
</protein>
<keyword evidence="3 9" id="KW-1003">Cell membrane</keyword>
<dbReference type="FunFam" id="1.10.3860.10:FF:000003">
    <property type="entry name" value="Serine/threonine transporter sstT"/>
    <property type="match status" value="1"/>
</dbReference>
<dbReference type="eggNOG" id="COG3633">
    <property type="taxonomic scope" value="Bacteria"/>
</dbReference>
<dbReference type="InterPro" id="IPR001991">
    <property type="entry name" value="Na-dicarboxylate_symporter"/>
</dbReference>
<evidence type="ECO:0000256" key="2">
    <source>
        <dbReference type="ARBA" id="ARBA00022448"/>
    </source>
</evidence>
<dbReference type="AlphaFoldDB" id="U3BP02"/>
<evidence type="ECO:0000256" key="6">
    <source>
        <dbReference type="ARBA" id="ARBA00022970"/>
    </source>
</evidence>
<dbReference type="Gene3D" id="1.10.3860.10">
    <property type="entry name" value="Sodium:dicarboxylate symporter"/>
    <property type="match status" value="1"/>
</dbReference>
<dbReference type="PANTHER" id="PTHR42865">
    <property type="entry name" value="PROTON/GLUTAMATE-ASPARTATE SYMPORTER"/>
    <property type="match status" value="1"/>
</dbReference>
<evidence type="ECO:0000256" key="8">
    <source>
        <dbReference type="ARBA" id="ARBA00023136"/>
    </source>
</evidence>
<comment type="catalytic activity">
    <reaction evidence="9">
        <text>L-serine(in) + Na(+)(in) = L-serine(out) + Na(+)(out)</text>
        <dbReference type="Rhea" id="RHEA:29575"/>
        <dbReference type="ChEBI" id="CHEBI:29101"/>
        <dbReference type="ChEBI" id="CHEBI:33384"/>
    </reaction>
</comment>
<sequence>MHRNNIFARFARGNLVLQILAGIVLGSVLALLAPERAQEVGLLGSLFVGALKAVAPILVFILVAASIANQKKNQHTYMRPIVVLYLFGTFTAALTAVAMSFMFPTTLTLVSGAEGTTPPQGIGEVLNTLLFKLVDNPVNALMSANYIGILAWAVGLGLALHHASATTKAVFEDLSHGVSQIVRFIIRLAPFGIFGLVASTLATTGFEALSGYAQLLGVLLGAMLIIALVVNPIIVLVKTGENPYPLVLQCLRESGVTAFFTRSSAANIPVNMALCEKLKLDEDTYSVSIPLGATINMAGAAITITVLTLAAVHTLGIEVDILTALLLSIVAAVSACGASGVAGGSLLLIPLACGLFGIPNEVAMQVVAVGFIIGVIQDSAETALNSSTDVVFTAAVCKAQHRKEQKRLAAE</sequence>
<evidence type="ECO:0000256" key="1">
    <source>
        <dbReference type="ARBA" id="ARBA00004141"/>
    </source>
</evidence>
<feature type="transmembrane region" description="Helical" evidence="9">
    <location>
        <begin position="143"/>
        <end position="163"/>
    </location>
</feature>
<dbReference type="PRINTS" id="PR00173">
    <property type="entry name" value="EDTRNSPORT"/>
</dbReference>
<comment type="function">
    <text evidence="9">Involved in the import of serine and threonine into the cell, with the concomitant import of sodium (symport system).</text>
</comment>
<dbReference type="NCBIfam" id="NF010151">
    <property type="entry name" value="PRK13628.1"/>
    <property type="match status" value="1"/>
</dbReference>
<comment type="caution">
    <text evidence="10">The sequence shown here is derived from an EMBL/GenBank/DDBJ whole genome shotgun (WGS) entry which is preliminary data.</text>
</comment>
<feature type="transmembrane region" description="Helical" evidence="9">
    <location>
        <begin position="324"/>
        <end position="349"/>
    </location>
</feature>
<accession>U3BP02</accession>
<keyword evidence="8 9" id="KW-0472">Membrane</keyword>
<keyword evidence="11" id="KW-1185">Reference proteome</keyword>
<feature type="transmembrane region" description="Helical" evidence="9">
    <location>
        <begin position="212"/>
        <end position="237"/>
    </location>
</feature>
<dbReference type="GO" id="GO:0005886">
    <property type="term" value="C:plasma membrane"/>
    <property type="evidence" value="ECO:0007669"/>
    <property type="project" value="UniProtKB-SubCell"/>
</dbReference>
<dbReference type="STRING" id="1219065.VPR01S_12_00920"/>
<dbReference type="PANTHER" id="PTHR42865:SF8">
    <property type="entry name" value="SERINE_THREONINE TRANSPORTER SSTT"/>
    <property type="match status" value="1"/>
</dbReference>
<dbReference type="GO" id="GO:0032329">
    <property type="term" value="P:serine transport"/>
    <property type="evidence" value="ECO:0007669"/>
    <property type="project" value="InterPro"/>
</dbReference>
<evidence type="ECO:0000256" key="7">
    <source>
        <dbReference type="ARBA" id="ARBA00022989"/>
    </source>
</evidence>
<feature type="transmembrane region" description="Helical" evidence="9">
    <location>
        <begin position="46"/>
        <end position="69"/>
    </location>
</feature>
<evidence type="ECO:0000256" key="4">
    <source>
        <dbReference type="ARBA" id="ARBA00022692"/>
    </source>
</evidence>
<keyword evidence="4 9" id="KW-0812">Transmembrane</keyword>
<dbReference type="InterPro" id="IPR023025">
    <property type="entry name" value="Ser_Thr_transp_SstT"/>
</dbReference>